<dbReference type="RefSeq" id="WP_114070697.1">
    <property type="nucleotide sequence ID" value="NZ_CP030854.1"/>
</dbReference>
<dbReference type="PANTHER" id="PTHR34220:SF7">
    <property type="entry name" value="SENSOR HISTIDINE KINASE YPDA"/>
    <property type="match status" value="1"/>
</dbReference>
<reference evidence="3 4" key="1">
    <citation type="submission" date="2018-07" db="EMBL/GenBank/DDBJ databases">
        <title>Genome sequencing of Runella.</title>
        <authorList>
            <person name="Baek M.-G."/>
            <person name="Yi H."/>
        </authorList>
    </citation>
    <scope>NUCLEOTIDE SEQUENCE [LARGE SCALE GENOMIC DNA]</scope>
    <source>
        <strain evidence="3 4">HYN0085</strain>
        <plasmid evidence="3 4">unnamed4</plasmid>
    </source>
</reference>
<feature type="transmembrane region" description="Helical" evidence="1">
    <location>
        <begin position="93"/>
        <end position="118"/>
    </location>
</feature>
<dbReference type="GO" id="GO:0000155">
    <property type="term" value="F:phosphorelay sensor kinase activity"/>
    <property type="evidence" value="ECO:0007669"/>
    <property type="project" value="InterPro"/>
</dbReference>
<accession>A0A344TTI6</accession>
<evidence type="ECO:0000313" key="3">
    <source>
        <dbReference type="EMBL" id="AXE21957.1"/>
    </source>
</evidence>
<sequence>MMTSASSLPIRQPILSPALTADWTTRLLANRVAYHILFWGSVFGFNAAYIAFIGEDRDIALFNLGLRIPFILAGCYINLYYLMPRFFNTGNFLLYALAVFGLIFSLNAVNLYVLELFIDSPICPTTFEADATFNGSNYIYKGFYLVSIVGLTSGIKLSKNQLTEKQKAEAIEKEKLQTELLLLKSQINPHFFFNTLNNLYALTLKKSDRAPEMVLKLSDLMSYSLYESDGLTVSLDKEISHIRNYIELETVRLGTKMTMNFVVNGPIGQQLIPPLLFLPIIENCFKHSATNVPGGVITVSITITPDTILLETRNPSHSTGSALTKKGGLGLRNVQRRLQLLYGSDYRFETGLHNETFSSTLQIPLVWPVV</sequence>
<dbReference type="PANTHER" id="PTHR34220">
    <property type="entry name" value="SENSOR HISTIDINE KINASE YPDA"/>
    <property type="match status" value="1"/>
</dbReference>
<keyword evidence="3" id="KW-0614">Plasmid</keyword>
<protein>
    <recommendedName>
        <fullName evidence="2">Signal transduction histidine kinase internal region domain-containing protein</fullName>
    </recommendedName>
</protein>
<dbReference type="InterPro" id="IPR036890">
    <property type="entry name" value="HATPase_C_sf"/>
</dbReference>
<feature type="domain" description="Signal transduction histidine kinase internal region" evidence="2">
    <location>
        <begin position="179"/>
        <end position="256"/>
    </location>
</feature>
<proteinExistence type="predicted"/>
<feature type="transmembrane region" description="Helical" evidence="1">
    <location>
        <begin position="59"/>
        <end position="81"/>
    </location>
</feature>
<dbReference type="SUPFAM" id="SSF55874">
    <property type="entry name" value="ATPase domain of HSP90 chaperone/DNA topoisomerase II/histidine kinase"/>
    <property type="match status" value="1"/>
</dbReference>
<evidence type="ECO:0000259" key="2">
    <source>
        <dbReference type="Pfam" id="PF06580"/>
    </source>
</evidence>
<dbReference type="Proteomes" id="UP000251993">
    <property type="component" value="Plasmid unnamed4"/>
</dbReference>
<name>A0A344TTI6_9BACT</name>
<geneLocation type="plasmid" evidence="3 4">
    <name>unnamed4</name>
</geneLocation>
<dbReference type="OrthoDB" id="9792992at2"/>
<keyword evidence="1" id="KW-0472">Membrane</keyword>
<evidence type="ECO:0000313" key="4">
    <source>
        <dbReference type="Proteomes" id="UP000251993"/>
    </source>
</evidence>
<dbReference type="AlphaFoldDB" id="A0A344TTI6"/>
<organism evidence="3 4">
    <name type="scientific">Runella rosea</name>
    <dbReference type="NCBI Taxonomy" id="2259595"/>
    <lineage>
        <taxon>Bacteria</taxon>
        <taxon>Pseudomonadati</taxon>
        <taxon>Bacteroidota</taxon>
        <taxon>Cytophagia</taxon>
        <taxon>Cytophagales</taxon>
        <taxon>Spirosomataceae</taxon>
        <taxon>Runella</taxon>
    </lineage>
</organism>
<dbReference type="InterPro" id="IPR010559">
    <property type="entry name" value="Sig_transdc_His_kin_internal"/>
</dbReference>
<feature type="transmembrane region" description="Helical" evidence="1">
    <location>
        <begin position="32"/>
        <end position="53"/>
    </location>
</feature>
<dbReference type="GO" id="GO:0016020">
    <property type="term" value="C:membrane"/>
    <property type="evidence" value="ECO:0007669"/>
    <property type="project" value="InterPro"/>
</dbReference>
<keyword evidence="4" id="KW-1185">Reference proteome</keyword>
<dbReference type="KEGG" id="run:DR864_29275"/>
<dbReference type="Gene3D" id="3.30.565.10">
    <property type="entry name" value="Histidine kinase-like ATPase, C-terminal domain"/>
    <property type="match status" value="1"/>
</dbReference>
<keyword evidence="1" id="KW-1133">Transmembrane helix</keyword>
<keyword evidence="1" id="KW-0812">Transmembrane</keyword>
<evidence type="ECO:0000256" key="1">
    <source>
        <dbReference type="SAM" id="Phobius"/>
    </source>
</evidence>
<gene>
    <name evidence="3" type="ORF">DR864_29275</name>
</gene>
<dbReference type="Pfam" id="PF06580">
    <property type="entry name" value="His_kinase"/>
    <property type="match status" value="1"/>
</dbReference>
<dbReference type="InterPro" id="IPR050640">
    <property type="entry name" value="Bact_2-comp_sensor_kinase"/>
</dbReference>
<dbReference type="EMBL" id="CP030854">
    <property type="protein sequence ID" value="AXE21957.1"/>
    <property type="molecule type" value="Genomic_DNA"/>
</dbReference>